<dbReference type="EMBL" id="JBBPBM010000035">
    <property type="protein sequence ID" value="KAK8530764.1"/>
    <property type="molecule type" value="Genomic_DNA"/>
</dbReference>
<evidence type="ECO:0000313" key="2">
    <source>
        <dbReference type="Proteomes" id="UP001472677"/>
    </source>
</evidence>
<organism evidence="1 2">
    <name type="scientific">Hibiscus sabdariffa</name>
    <name type="common">roselle</name>
    <dbReference type="NCBI Taxonomy" id="183260"/>
    <lineage>
        <taxon>Eukaryota</taxon>
        <taxon>Viridiplantae</taxon>
        <taxon>Streptophyta</taxon>
        <taxon>Embryophyta</taxon>
        <taxon>Tracheophyta</taxon>
        <taxon>Spermatophyta</taxon>
        <taxon>Magnoliopsida</taxon>
        <taxon>eudicotyledons</taxon>
        <taxon>Gunneridae</taxon>
        <taxon>Pentapetalae</taxon>
        <taxon>rosids</taxon>
        <taxon>malvids</taxon>
        <taxon>Malvales</taxon>
        <taxon>Malvaceae</taxon>
        <taxon>Malvoideae</taxon>
        <taxon>Hibiscus</taxon>
    </lineage>
</organism>
<dbReference type="Proteomes" id="UP001472677">
    <property type="component" value="Unassembled WGS sequence"/>
</dbReference>
<sequence>MFRNPSETVGHWFIPASDGKMYVIGSLEEEEPVYFWQPRDYIGFYSNTVAYQTLEASTFVGKKLVADCFEEAGKGLRANESLSFGDSTSRCFFTTVATMAIMSDTLVWK</sequence>
<protein>
    <submittedName>
        <fullName evidence="1">Uncharacterized protein</fullName>
    </submittedName>
</protein>
<evidence type="ECO:0000313" key="1">
    <source>
        <dbReference type="EMBL" id="KAK8530764.1"/>
    </source>
</evidence>
<gene>
    <name evidence="1" type="ORF">V6N12_013266</name>
</gene>
<comment type="caution">
    <text evidence="1">The sequence shown here is derived from an EMBL/GenBank/DDBJ whole genome shotgun (WGS) entry which is preliminary data.</text>
</comment>
<proteinExistence type="predicted"/>
<reference evidence="1 2" key="1">
    <citation type="journal article" date="2024" name="G3 (Bethesda)">
        <title>Genome assembly of Hibiscus sabdariffa L. provides insights into metabolisms of medicinal natural products.</title>
        <authorList>
            <person name="Kim T."/>
        </authorList>
    </citation>
    <scope>NUCLEOTIDE SEQUENCE [LARGE SCALE GENOMIC DNA]</scope>
    <source>
        <strain evidence="1">TK-2024</strain>
        <tissue evidence="1">Old leaves</tissue>
    </source>
</reference>
<name>A0ABR2D610_9ROSI</name>
<accession>A0ABR2D610</accession>
<keyword evidence="2" id="KW-1185">Reference proteome</keyword>